<gene>
    <name evidence="1" type="ORF">ACFOOI_14280</name>
</gene>
<keyword evidence="2" id="KW-1185">Reference proteome</keyword>
<proteinExistence type="predicted"/>
<name>A0ABV7YY08_9BACT</name>
<dbReference type="Pfam" id="PF08811">
    <property type="entry name" value="DUF1800"/>
    <property type="match status" value="1"/>
</dbReference>
<evidence type="ECO:0000313" key="1">
    <source>
        <dbReference type="EMBL" id="MFC3811826.1"/>
    </source>
</evidence>
<sequence length="516" mass="58766">MEPISREGFFKSIFTKTESERQHLATGIAENTKPLSRLEVIHLLRRSSFSVDQTLIDKFEGKSPASLVDYMLESPFKNTSPTPPFFASFTVKNPGNLSEKAKQDQADTLGKLRGDYNLDLGAWWVGVMQQDKQSILEKMVLFWHGFLTTSFHNCNGFPAISVYLQNDLYRKNHLGNFKTLLEKTTLDGAMLLYLNGNENVSESPNENYARELMELFSLGIGNYTEQDIKEAAKILTGWEVSMYADESQPYKAKFNINKFDKNAKLFMGEVFAVDYEINEENVKKNSVNKLIQTIFNKKGAVASKFLADKLYRYFVYASPDKGDQKVIADLADVLVKNNFELKPAVRTLLLSQHFFDDLNVGVQIKSPAETIIGITSHFPYVDMYTRNIMSTLGLEPFGPPNVSGWKGHRTWISTKTLPQTIFYLREILSGTKDEQFGAWAAKFKDYGDVHTLTSKITELFLARPLNADRKAKFENVLLGGAPDYEWYEISKNNNLMGQRIRVLFNAIIKAPDFYLF</sequence>
<accession>A0ABV7YY08</accession>
<reference evidence="2" key="1">
    <citation type="journal article" date="2019" name="Int. J. Syst. Evol. Microbiol.">
        <title>The Global Catalogue of Microorganisms (GCM) 10K type strain sequencing project: providing services to taxonomists for standard genome sequencing and annotation.</title>
        <authorList>
            <consortium name="The Broad Institute Genomics Platform"/>
            <consortium name="The Broad Institute Genome Sequencing Center for Infectious Disease"/>
            <person name="Wu L."/>
            <person name="Ma J."/>
        </authorList>
    </citation>
    <scope>NUCLEOTIDE SEQUENCE [LARGE SCALE GENOMIC DNA]</scope>
    <source>
        <strain evidence="2">CECT 7956</strain>
    </source>
</reference>
<dbReference type="EMBL" id="JBHRYQ010000001">
    <property type="protein sequence ID" value="MFC3811826.1"/>
    <property type="molecule type" value="Genomic_DNA"/>
</dbReference>
<dbReference type="Proteomes" id="UP001595616">
    <property type="component" value="Unassembled WGS sequence"/>
</dbReference>
<comment type="caution">
    <text evidence="1">The sequence shown here is derived from an EMBL/GenBank/DDBJ whole genome shotgun (WGS) entry which is preliminary data.</text>
</comment>
<protein>
    <submittedName>
        <fullName evidence="1">DUF1800 family protein</fullName>
    </submittedName>
</protein>
<organism evidence="1 2">
    <name type="scientific">Lacihabitans lacunae</name>
    <dbReference type="NCBI Taxonomy" id="1028214"/>
    <lineage>
        <taxon>Bacteria</taxon>
        <taxon>Pseudomonadati</taxon>
        <taxon>Bacteroidota</taxon>
        <taxon>Cytophagia</taxon>
        <taxon>Cytophagales</taxon>
        <taxon>Leadbetterellaceae</taxon>
        <taxon>Lacihabitans</taxon>
    </lineage>
</organism>
<dbReference type="RefSeq" id="WP_379838675.1">
    <property type="nucleotide sequence ID" value="NZ_JBHRYQ010000001.1"/>
</dbReference>
<evidence type="ECO:0000313" key="2">
    <source>
        <dbReference type="Proteomes" id="UP001595616"/>
    </source>
</evidence>
<dbReference type="InterPro" id="IPR014917">
    <property type="entry name" value="DUF1800"/>
</dbReference>